<organism evidence="7 8">
    <name type="scientific">Neobacillus cucumis</name>
    <dbReference type="NCBI Taxonomy" id="1740721"/>
    <lineage>
        <taxon>Bacteria</taxon>
        <taxon>Bacillati</taxon>
        <taxon>Bacillota</taxon>
        <taxon>Bacilli</taxon>
        <taxon>Bacillales</taxon>
        <taxon>Bacillaceae</taxon>
        <taxon>Neobacillus</taxon>
    </lineage>
</organism>
<dbReference type="RefSeq" id="WP_101648341.1">
    <property type="nucleotide sequence ID" value="NZ_PGVE01000050.1"/>
</dbReference>
<evidence type="ECO:0000256" key="5">
    <source>
        <dbReference type="SAM" id="MobiDB-lite"/>
    </source>
</evidence>
<feature type="region of interest" description="Disordered" evidence="5">
    <location>
        <begin position="35"/>
        <end position="63"/>
    </location>
</feature>
<accession>A0A2N5HED6</accession>
<gene>
    <name evidence="7" type="ORF">CVD27_13030</name>
</gene>
<proteinExistence type="predicted"/>
<keyword evidence="3 4" id="KW-0408">Iron</keyword>
<keyword evidence="2 4" id="KW-0479">Metal-binding</keyword>
<comment type="caution">
    <text evidence="7">The sequence shown here is derived from an EMBL/GenBank/DDBJ whole genome shotgun (WGS) entry which is preliminary data.</text>
</comment>
<dbReference type="Gene3D" id="1.10.760.10">
    <property type="entry name" value="Cytochrome c-like domain"/>
    <property type="match status" value="1"/>
</dbReference>
<dbReference type="OrthoDB" id="2680585at2"/>
<dbReference type="GO" id="GO:0020037">
    <property type="term" value="F:heme binding"/>
    <property type="evidence" value="ECO:0007669"/>
    <property type="project" value="InterPro"/>
</dbReference>
<sequence>MQKAVISFVICALLGFSLGYLVFGVIMGDSEKQPQVAQSESTATNSATTETKDTKEAANTTSAVSEDTILNKKGCLNCHSVESLHLKGGAVGPDLSQAFVNVEGKHGKPIEEFLKAPTSAVMSGVIGKNPLTDEERKQVLELLKQASEKNNE</sequence>
<evidence type="ECO:0000256" key="3">
    <source>
        <dbReference type="ARBA" id="ARBA00023004"/>
    </source>
</evidence>
<dbReference type="AlphaFoldDB" id="A0A2N5HED6"/>
<dbReference type="GO" id="GO:0046872">
    <property type="term" value="F:metal ion binding"/>
    <property type="evidence" value="ECO:0007669"/>
    <property type="project" value="UniProtKB-KW"/>
</dbReference>
<evidence type="ECO:0000256" key="2">
    <source>
        <dbReference type="ARBA" id="ARBA00022723"/>
    </source>
</evidence>
<evidence type="ECO:0000256" key="1">
    <source>
        <dbReference type="ARBA" id="ARBA00022617"/>
    </source>
</evidence>
<evidence type="ECO:0000313" key="7">
    <source>
        <dbReference type="EMBL" id="PLS03865.1"/>
    </source>
</evidence>
<keyword evidence="8" id="KW-1185">Reference proteome</keyword>
<feature type="domain" description="Cytochrome c" evidence="6">
    <location>
        <begin position="61"/>
        <end position="147"/>
    </location>
</feature>
<dbReference type="EMBL" id="PGVE01000050">
    <property type="protein sequence ID" value="PLS03865.1"/>
    <property type="molecule type" value="Genomic_DNA"/>
</dbReference>
<dbReference type="SUPFAM" id="SSF46626">
    <property type="entry name" value="Cytochrome c"/>
    <property type="match status" value="1"/>
</dbReference>
<dbReference type="Proteomes" id="UP000234950">
    <property type="component" value="Unassembled WGS sequence"/>
</dbReference>
<protein>
    <submittedName>
        <fullName evidence="7">Cytochrome C</fullName>
    </submittedName>
</protein>
<feature type="compositionally biased region" description="Low complexity" evidence="5">
    <location>
        <begin position="40"/>
        <end position="49"/>
    </location>
</feature>
<evidence type="ECO:0000313" key="8">
    <source>
        <dbReference type="Proteomes" id="UP000234950"/>
    </source>
</evidence>
<evidence type="ECO:0000256" key="4">
    <source>
        <dbReference type="PROSITE-ProRule" id="PRU00433"/>
    </source>
</evidence>
<dbReference type="GO" id="GO:0009055">
    <property type="term" value="F:electron transfer activity"/>
    <property type="evidence" value="ECO:0007669"/>
    <property type="project" value="InterPro"/>
</dbReference>
<reference evidence="7 8" key="1">
    <citation type="submission" date="2017-11" db="EMBL/GenBank/DDBJ databases">
        <title>Comparitive Functional Genomics of Dry Heat Resistant strains isolated from the Viking Spacecraft.</title>
        <authorList>
            <person name="Seuylemezian A."/>
            <person name="Cooper K."/>
            <person name="Vaishampayan P."/>
        </authorList>
    </citation>
    <scope>NUCLEOTIDE SEQUENCE [LARGE SCALE GENOMIC DNA]</scope>
    <source>
        <strain evidence="7 8">V32-6</strain>
    </source>
</reference>
<dbReference type="InterPro" id="IPR036909">
    <property type="entry name" value="Cyt_c-like_dom_sf"/>
</dbReference>
<dbReference type="InterPro" id="IPR009056">
    <property type="entry name" value="Cyt_c-like_dom"/>
</dbReference>
<dbReference type="PROSITE" id="PS51007">
    <property type="entry name" value="CYTC"/>
    <property type="match status" value="1"/>
</dbReference>
<name>A0A2N5HED6_9BACI</name>
<keyword evidence="1 4" id="KW-0349">Heme</keyword>
<evidence type="ECO:0000259" key="6">
    <source>
        <dbReference type="PROSITE" id="PS51007"/>
    </source>
</evidence>